<accession>A0A814WYS0</accession>
<protein>
    <submittedName>
        <fullName evidence="1">Uncharacterized protein</fullName>
    </submittedName>
</protein>
<sequence length="140" mass="16031">MVITTTFYTVKLKENISVTDSDPIAFRALSIILAYFKESKQYIIVDTKNPKDLRSPWPSILVCHDSVTYFKIGLDSNHLIRTANSLEAVVIWAGLFHLFNIDFYQGTKKTNEFFDFLLFKKFAVSGESAVRTLIKKLQLA</sequence>
<organism evidence="1 3">
    <name type="scientific">Didymodactylos carnosus</name>
    <dbReference type="NCBI Taxonomy" id="1234261"/>
    <lineage>
        <taxon>Eukaryota</taxon>
        <taxon>Metazoa</taxon>
        <taxon>Spiralia</taxon>
        <taxon>Gnathifera</taxon>
        <taxon>Rotifera</taxon>
        <taxon>Eurotatoria</taxon>
        <taxon>Bdelloidea</taxon>
        <taxon>Philodinida</taxon>
        <taxon>Philodinidae</taxon>
        <taxon>Didymodactylos</taxon>
    </lineage>
</organism>
<evidence type="ECO:0000313" key="2">
    <source>
        <dbReference type="EMBL" id="CAF3973010.1"/>
    </source>
</evidence>
<dbReference type="Proteomes" id="UP000681722">
    <property type="component" value="Unassembled WGS sequence"/>
</dbReference>
<comment type="caution">
    <text evidence="1">The sequence shown here is derived from an EMBL/GenBank/DDBJ whole genome shotgun (WGS) entry which is preliminary data.</text>
</comment>
<dbReference type="Proteomes" id="UP000663829">
    <property type="component" value="Unassembled WGS sequence"/>
</dbReference>
<dbReference type="EMBL" id="CAJNOQ010008865">
    <property type="protein sequence ID" value="CAF1208886.1"/>
    <property type="molecule type" value="Genomic_DNA"/>
</dbReference>
<evidence type="ECO:0000313" key="1">
    <source>
        <dbReference type="EMBL" id="CAF1208886.1"/>
    </source>
</evidence>
<reference evidence="1" key="1">
    <citation type="submission" date="2021-02" db="EMBL/GenBank/DDBJ databases">
        <authorList>
            <person name="Nowell W R."/>
        </authorList>
    </citation>
    <scope>NUCLEOTIDE SEQUENCE</scope>
</reference>
<keyword evidence="3" id="KW-1185">Reference proteome</keyword>
<dbReference type="EMBL" id="CAJOBC010008866">
    <property type="protein sequence ID" value="CAF3973010.1"/>
    <property type="molecule type" value="Genomic_DNA"/>
</dbReference>
<evidence type="ECO:0000313" key="3">
    <source>
        <dbReference type="Proteomes" id="UP000663829"/>
    </source>
</evidence>
<gene>
    <name evidence="1" type="ORF">GPM918_LOCUS24107</name>
    <name evidence="2" type="ORF">SRO942_LOCUS24106</name>
</gene>
<name>A0A814WYS0_9BILA</name>
<dbReference type="OrthoDB" id="10049949at2759"/>
<proteinExistence type="predicted"/>
<dbReference type="AlphaFoldDB" id="A0A814WYS0"/>